<evidence type="ECO:0000313" key="3">
    <source>
        <dbReference type="EMBL" id="CUH80861.1"/>
    </source>
</evidence>
<keyword evidence="1" id="KW-0812">Transmembrane</keyword>
<feature type="transmembrane region" description="Helical" evidence="1">
    <location>
        <begin position="152"/>
        <end position="171"/>
    </location>
</feature>
<proteinExistence type="predicted"/>
<evidence type="ECO:0000313" key="4">
    <source>
        <dbReference type="Proteomes" id="UP000052022"/>
    </source>
</evidence>
<dbReference type="EMBL" id="CYSD01000040">
    <property type="protein sequence ID" value="CUH80861.1"/>
    <property type="molecule type" value="Genomic_DNA"/>
</dbReference>
<feature type="signal peptide" evidence="2">
    <location>
        <begin position="1"/>
        <end position="25"/>
    </location>
</feature>
<evidence type="ECO:0000256" key="1">
    <source>
        <dbReference type="SAM" id="Phobius"/>
    </source>
</evidence>
<feature type="chain" id="PRO_5006063432" evidence="2">
    <location>
        <begin position="26"/>
        <end position="187"/>
    </location>
</feature>
<protein>
    <submittedName>
        <fullName evidence="3">Uncharacterized protein</fullName>
    </submittedName>
</protein>
<organism evidence="3 4">
    <name type="scientific">Tritonibacter multivorans</name>
    <dbReference type="NCBI Taxonomy" id="928856"/>
    <lineage>
        <taxon>Bacteria</taxon>
        <taxon>Pseudomonadati</taxon>
        <taxon>Pseudomonadota</taxon>
        <taxon>Alphaproteobacteria</taxon>
        <taxon>Rhodobacterales</taxon>
        <taxon>Paracoccaceae</taxon>
        <taxon>Tritonibacter</taxon>
    </lineage>
</organism>
<keyword evidence="1" id="KW-1133">Transmembrane helix</keyword>
<name>A0A0P1GH58_9RHOB</name>
<gene>
    <name evidence="3" type="ORF">TRM7557_03110</name>
</gene>
<keyword evidence="2" id="KW-0732">Signal</keyword>
<dbReference type="AlphaFoldDB" id="A0A0P1GH58"/>
<accession>A0A0P1GH58</accession>
<evidence type="ECO:0000256" key="2">
    <source>
        <dbReference type="SAM" id="SignalP"/>
    </source>
</evidence>
<keyword evidence="4" id="KW-1185">Reference proteome</keyword>
<sequence length="187" mass="19631">MLKVLKSCILAVSLIAAPLAANALAVPSSSSLPDTRLVAHPASLQNGDTYNLSDGNEALFLLGLRTPRTRAGSFTLTIVNDFVHAGTFEFGNNFFVNTLNNATFSLGTDIVSATGPFSLVMDPGETLVFTLEHDATFFATGILSSFSSTTTVPLPPAMLLLLSAIGAGWAVRRRARKSEDATALQAA</sequence>
<dbReference type="Proteomes" id="UP000052022">
    <property type="component" value="Unassembled WGS sequence"/>
</dbReference>
<keyword evidence="1" id="KW-0472">Membrane</keyword>
<reference evidence="3 4" key="1">
    <citation type="submission" date="2015-09" db="EMBL/GenBank/DDBJ databases">
        <authorList>
            <consortium name="Swine Surveillance"/>
        </authorList>
    </citation>
    <scope>NUCLEOTIDE SEQUENCE [LARGE SCALE GENOMIC DNA]</scope>
    <source>
        <strain evidence="3 4">CECT 7557</strain>
    </source>
</reference>
<dbReference type="RefSeq" id="WP_074942120.1">
    <property type="nucleotide sequence ID" value="NZ_CYSD01000040.1"/>
</dbReference>